<dbReference type="PANTHER" id="PTHR21089:SF1">
    <property type="entry name" value="BIFUNCTIONAL 3-DEHYDROQUINATE DEHYDRATASE_SHIKIMATE DEHYDROGENASE, CHLOROPLASTIC"/>
    <property type="match status" value="1"/>
</dbReference>
<feature type="domain" description="SDH C-terminal" evidence="11">
    <location>
        <begin position="237"/>
        <end position="264"/>
    </location>
</feature>
<evidence type="ECO:0000259" key="9">
    <source>
        <dbReference type="Pfam" id="PF01488"/>
    </source>
</evidence>
<comment type="pathway">
    <text evidence="1 8">Metabolic intermediate biosynthesis; chorismate biosynthesis; chorismate from D-erythrose 4-phosphate and phosphoenolpyruvate: step 4/7.</text>
</comment>
<dbReference type="NCBIfam" id="NF001310">
    <property type="entry name" value="PRK00258.1-2"/>
    <property type="match status" value="1"/>
</dbReference>
<comment type="catalytic activity">
    <reaction evidence="7 8">
        <text>shikimate + NADP(+) = 3-dehydroshikimate + NADPH + H(+)</text>
        <dbReference type="Rhea" id="RHEA:17737"/>
        <dbReference type="ChEBI" id="CHEBI:15378"/>
        <dbReference type="ChEBI" id="CHEBI:16630"/>
        <dbReference type="ChEBI" id="CHEBI:36208"/>
        <dbReference type="ChEBI" id="CHEBI:57783"/>
        <dbReference type="ChEBI" id="CHEBI:58349"/>
        <dbReference type="EC" id="1.1.1.25"/>
    </reaction>
</comment>
<sequence length="277" mass="28276">MPRYVVFGQPVGHSRSPAIHRAFAAQCGLALRYDRCEVAPAAFAEVARDFFARGGAGANVTLPHKAAALALADVADPAARRAGVANVLTPVAGGLHAHNTDGAGLVRDLHERQRLTLEGRRALLLGAGGAARGVAWNLLDAGLAELLVVNRTERAAAELVARLEDPRAAAAPWSALAEAAPFDLVIHATAAGVLGQPLALPSGLVAAGGLAYDLSYGSAAAPFLAWAARAGVAACDGLGMLVEQAAEAFAIWHGVRPATDPVYAMLRASMPVAASLA</sequence>
<dbReference type="Gene3D" id="3.40.50.720">
    <property type="entry name" value="NAD(P)-binding Rossmann-like Domain"/>
    <property type="match status" value="1"/>
</dbReference>
<dbReference type="GO" id="GO:0019632">
    <property type="term" value="P:shikimate metabolic process"/>
    <property type="evidence" value="ECO:0007669"/>
    <property type="project" value="InterPro"/>
</dbReference>
<dbReference type="Pfam" id="PF08501">
    <property type="entry name" value="Shikimate_dh_N"/>
    <property type="match status" value="1"/>
</dbReference>
<feature type="domain" description="Quinate/shikimate 5-dehydrogenase/glutamyl-tRNA reductase" evidence="9">
    <location>
        <begin position="115"/>
        <end position="191"/>
    </location>
</feature>
<accession>A0A2Z6E838</accession>
<proteinExistence type="inferred from homology"/>
<reference evidence="13" key="2">
    <citation type="submission" date="2018-06" db="EMBL/GenBank/DDBJ databases">
        <title>Genome sequence of Rhodanobacteraceae bacterium strain Dysh456.</title>
        <authorList>
            <person name="Fukui M."/>
        </authorList>
    </citation>
    <scope>NUCLEOTIDE SEQUENCE [LARGE SCALE GENOMIC DNA]</scope>
    <source>
        <strain evidence="13">Dysh456</strain>
    </source>
</reference>
<dbReference type="InterPro" id="IPR041121">
    <property type="entry name" value="SDH_C"/>
</dbReference>
<dbReference type="InterPro" id="IPR013708">
    <property type="entry name" value="Shikimate_DH-bd_N"/>
</dbReference>
<comment type="similarity">
    <text evidence="8">Belongs to the shikimate dehydrogenase family.</text>
</comment>
<comment type="subunit">
    <text evidence="8">Homodimer.</text>
</comment>
<keyword evidence="5 8" id="KW-0560">Oxidoreductase</keyword>
<evidence type="ECO:0000256" key="8">
    <source>
        <dbReference type="HAMAP-Rule" id="MF_00222"/>
    </source>
</evidence>
<dbReference type="GO" id="GO:0008652">
    <property type="term" value="P:amino acid biosynthetic process"/>
    <property type="evidence" value="ECO:0007669"/>
    <property type="project" value="UniProtKB-KW"/>
</dbReference>
<dbReference type="HAMAP" id="MF_00222">
    <property type="entry name" value="Shikimate_DH_AroE"/>
    <property type="match status" value="1"/>
</dbReference>
<feature type="binding site" evidence="8">
    <location>
        <begin position="14"/>
        <end position="16"/>
    </location>
    <ligand>
        <name>shikimate</name>
        <dbReference type="ChEBI" id="CHEBI:36208"/>
    </ligand>
</feature>
<dbReference type="NCBIfam" id="TIGR00507">
    <property type="entry name" value="aroE"/>
    <property type="match status" value="1"/>
</dbReference>
<dbReference type="SUPFAM" id="SSF51735">
    <property type="entry name" value="NAD(P)-binding Rossmann-fold domains"/>
    <property type="match status" value="1"/>
</dbReference>
<feature type="binding site" evidence="8">
    <location>
        <position position="214"/>
    </location>
    <ligand>
        <name>NADP(+)</name>
        <dbReference type="ChEBI" id="CHEBI:58349"/>
    </ligand>
</feature>
<feature type="binding site" evidence="8">
    <location>
        <position position="61"/>
    </location>
    <ligand>
        <name>shikimate</name>
        <dbReference type="ChEBI" id="CHEBI:36208"/>
    </ligand>
</feature>
<dbReference type="Pfam" id="PF01488">
    <property type="entry name" value="Shikimate_DH"/>
    <property type="match status" value="1"/>
</dbReference>
<keyword evidence="13" id="KW-1185">Reference proteome</keyword>
<evidence type="ECO:0000259" key="10">
    <source>
        <dbReference type="Pfam" id="PF08501"/>
    </source>
</evidence>
<evidence type="ECO:0000256" key="7">
    <source>
        <dbReference type="ARBA" id="ARBA00049442"/>
    </source>
</evidence>
<dbReference type="EC" id="1.1.1.25" evidence="2 8"/>
<dbReference type="AlphaFoldDB" id="A0A2Z6E838"/>
<name>A0A2Z6E838_9GAMM</name>
<dbReference type="PANTHER" id="PTHR21089">
    <property type="entry name" value="SHIKIMATE DEHYDROGENASE"/>
    <property type="match status" value="1"/>
</dbReference>
<evidence type="ECO:0000256" key="5">
    <source>
        <dbReference type="ARBA" id="ARBA00023002"/>
    </source>
</evidence>
<dbReference type="OrthoDB" id="9776868at2"/>
<dbReference type="InterPro" id="IPR046346">
    <property type="entry name" value="Aminoacid_DH-like_N_sf"/>
</dbReference>
<feature type="binding site" evidence="8">
    <location>
        <position position="244"/>
    </location>
    <ligand>
        <name>shikimate</name>
        <dbReference type="ChEBI" id="CHEBI:36208"/>
    </ligand>
</feature>
<evidence type="ECO:0000256" key="3">
    <source>
        <dbReference type="ARBA" id="ARBA00022605"/>
    </source>
</evidence>
<comment type="function">
    <text evidence="8">Involved in the biosynthesis of the chorismate, which leads to the biosynthesis of aromatic amino acids. Catalyzes the reversible NADPH linked reduction of 3-dehydroshikimate (DHSA) to yield shikimate (SA).</text>
</comment>
<comment type="caution">
    <text evidence="8">Lacks conserved residue(s) required for the propagation of feature annotation.</text>
</comment>
<keyword evidence="4 8" id="KW-0521">NADP</keyword>
<dbReference type="GO" id="GO:0005829">
    <property type="term" value="C:cytosol"/>
    <property type="evidence" value="ECO:0007669"/>
    <property type="project" value="TreeGrafter"/>
</dbReference>
<evidence type="ECO:0000259" key="11">
    <source>
        <dbReference type="Pfam" id="PF18317"/>
    </source>
</evidence>
<dbReference type="GO" id="GO:0004764">
    <property type="term" value="F:shikimate 3-dehydrogenase (NADP+) activity"/>
    <property type="evidence" value="ECO:0007669"/>
    <property type="project" value="UniProtKB-UniRule"/>
</dbReference>
<dbReference type="KEGG" id="rbd:ALSL_2676"/>
<evidence type="ECO:0000256" key="4">
    <source>
        <dbReference type="ARBA" id="ARBA00022857"/>
    </source>
</evidence>
<reference evidence="13" key="1">
    <citation type="submission" date="2018-04" db="EMBL/GenBank/DDBJ databases">
        <authorList>
            <person name="Watanabe M."/>
            <person name="Kojima H."/>
        </authorList>
    </citation>
    <scope>NUCLEOTIDE SEQUENCE [LARGE SCALE GENOMIC DNA]</scope>
    <source>
        <strain evidence="13">Dysh456</strain>
    </source>
</reference>
<keyword evidence="6 8" id="KW-0057">Aromatic amino acid biosynthesis</keyword>
<dbReference type="Proteomes" id="UP000270530">
    <property type="component" value="Chromosome"/>
</dbReference>
<feature type="binding site" evidence="8">
    <location>
        <position position="101"/>
    </location>
    <ligand>
        <name>shikimate</name>
        <dbReference type="ChEBI" id="CHEBI:36208"/>
    </ligand>
</feature>
<gene>
    <name evidence="8" type="primary">aroE</name>
    <name evidence="12" type="ORF">ALSL_2676</name>
</gene>
<dbReference type="InterPro" id="IPR036291">
    <property type="entry name" value="NAD(P)-bd_dom_sf"/>
</dbReference>
<feature type="binding site" evidence="8">
    <location>
        <position position="216"/>
    </location>
    <ligand>
        <name>shikimate</name>
        <dbReference type="ChEBI" id="CHEBI:36208"/>
    </ligand>
</feature>
<feature type="domain" description="Shikimate dehydrogenase substrate binding N-terminal" evidence="10">
    <location>
        <begin position="6"/>
        <end position="88"/>
    </location>
</feature>
<evidence type="ECO:0000313" key="13">
    <source>
        <dbReference type="Proteomes" id="UP000270530"/>
    </source>
</evidence>
<dbReference type="GO" id="GO:0009073">
    <property type="term" value="P:aromatic amino acid family biosynthetic process"/>
    <property type="evidence" value="ECO:0007669"/>
    <property type="project" value="UniProtKB-KW"/>
</dbReference>
<dbReference type="GO" id="GO:0009423">
    <property type="term" value="P:chorismate biosynthetic process"/>
    <property type="evidence" value="ECO:0007669"/>
    <property type="project" value="UniProtKB-UniRule"/>
</dbReference>
<feature type="binding site" evidence="8">
    <location>
        <position position="86"/>
    </location>
    <ligand>
        <name>shikimate</name>
        <dbReference type="ChEBI" id="CHEBI:36208"/>
    </ligand>
</feature>
<dbReference type="Gene3D" id="3.40.50.10860">
    <property type="entry name" value="Leucine Dehydrogenase, chain A, domain 1"/>
    <property type="match status" value="1"/>
</dbReference>
<dbReference type="Pfam" id="PF18317">
    <property type="entry name" value="SDH_C"/>
    <property type="match status" value="1"/>
</dbReference>
<protein>
    <recommendedName>
        <fullName evidence="2 8">Shikimate dehydrogenase (NADP(+))</fullName>
        <shortName evidence="8">SDH</shortName>
        <ecNumber evidence="2 8">1.1.1.25</ecNumber>
    </recommendedName>
</protein>
<evidence type="ECO:0000313" key="12">
    <source>
        <dbReference type="EMBL" id="BBD81300.1"/>
    </source>
</evidence>
<evidence type="ECO:0000256" key="6">
    <source>
        <dbReference type="ARBA" id="ARBA00023141"/>
    </source>
</evidence>
<evidence type="ECO:0000256" key="1">
    <source>
        <dbReference type="ARBA" id="ARBA00004871"/>
    </source>
</evidence>
<dbReference type="InterPro" id="IPR011342">
    <property type="entry name" value="Shikimate_DH"/>
</dbReference>
<organism evidence="12 13">
    <name type="scientific">Aerosticca soli</name>
    <dbReference type="NCBI Taxonomy" id="2010829"/>
    <lineage>
        <taxon>Bacteria</taxon>
        <taxon>Pseudomonadati</taxon>
        <taxon>Pseudomonadota</taxon>
        <taxon>Gammaproteobacteria</taxon>
        <taxon>Lysobacterales</taxon>
        <taxon>Rhodanobacteraceae</taxon>
        <taxon>Aerosticca</taxon>
    </lineage>
</organism>
<feature type="binding site" evidence="8">
    <location>
        <begin position="126"/>
        <end position="130"/>
    </location>
    <ligand>
        <name>NADP(+)</name>
        <dbReference type="ChEBI" id="CHEBI:58349"/>
    </ligand>
</feature>
<evidence type="ECO:0000256" key="2">
    <source>
        <dbReference type="ARBA" id="ARBA00012962"/>
    </source>
</evidence>
<dbReference type="EMBL" id="AP018560">
    <property type="protein sequence ID" value="BBD81300.1"/>
    <property type="molecule type" value="Genomic_DNA"/>
</dbReference>
<dbReference type="UniPathway" id="UPA00053">
    <property type="reaction ID" value="UER00087"/>
</dbReference>
<feature type="binding site" evidence="8">
    <location>
        <position position="237"/>
    </location>
    <ligand>
        <name>NADP(+)</name>
        <dbReference type="ChEBI" id="CHEBI:58349"/>
    </ligand>
</feature>
<dbReference type="GO" id="GO:0050661">
    <property type="term" value="F:NADP binding"/>
    <property type="evidence" value="ECO:0007669"/>
    <property type="project" value="InterPro"/>
</dbReference>
<feature type="active site" description="Proton acceptor" evidence="8">
    <location>
        <position position="65"/>
    </location>
</feature>
<dbReference type="InterPro" id="IPR006151">
    <property type="entry name" value="Shikm_DH/Glu-tRNA_Rdtase"/>
</dbReference>
<dbReference type="SUPFAM" id="SSF53223">
    <property type="entry name" value="Aminoacid dehydrogenase-like, N-terminal domain"/>
    <property type="match status" value="1"/>
</dbReference>
<keyword evidence="3 8" id="KW-0028">Amino-acid biosynthesis</keyword>
<dbReference type="InterPro" id="IPR022893">
    <property type="entry name" value="Shikimate_DH_fam"/>
</dbReference>